<feature type="domain" description="NodB homology" evidence="2">
    <location>
        <begin position="129"/>
        <end position="305"/>
    </location>
</feature>
<dbReference type="eggNOG" id="COG0726">
    <property type="taxonomic scope" value="Bacteria"/>
</dbReference>
<accession>A0A024QC56</accession>
<reference evidence="4" key="2">
    <citation type="submission" date="2014-05" db="EMBL/GenBank/DDBJ databases">
        <title>Draft genome sequence of Virgibacillus massiliensis Vm-5.</title>
        <authorList>
            <person name="Khelaifia S."/>
            <person name="Croce O."/>
            <person name="Lagier J.C."/>
            <person name="Raoult D."/>
        </authorList>
    </citation>
    <scope>NUCLEOTIDE SEQUENCE [LARGE SCALE GENOMIC DNA]</scope>
    <source>
        <strain evidence="4">Vm-5</strain>
    </source>
</reference>
<evidence type="ECO:0000256" key="1">
    <source>
        <dbReference type="SAM" id="Phobius"/>
    </source>
</evidence>
<dbReference type="Pfam" id="PF01522">
    <property type="entry name" value="Polysacc_deac_1"/>
    <property type="match status" value="1"/>
</dbReference>
<gene>
    <name evidence="3" type="primary">pdaA_1</name>
    <name evidence="3" type="ORF">BN990_02387</name>
</gene>
<keyword evidence="1" id="KW-0472">Membrane</keyword>
<dbReference type="PANTHER" id="PTHR10587">
    <property type="entry name" value="GLYCOSYL TRANSFERASE-RELATED"/>
    <property type="match status" value="1"/>
</dbReference>
<evidence type="ECO:0000313" key="3">
    <source>
        <dbReference type="EMBL" id="CDQ40069.1"/>
    </source>
</evidence>
<dbReference type="GO" id="GO:0005975">
    <property type="term" value="P:carbohydrate metabolic process"/>
    <property type="evidence" value="ECO:0007669"/>
    <property type="project" value="InterPro"/>
</dbReference>
<organism evidence="3 4">
    <name type="scientific">Virgibacillus massiliensis</name>
    <dbReference type="NCBI Taxonomy" id="1462526"/>
    <lineage>
        <taxon>Bacteria</taxon>
        <taxon>Bacillati</taxon>
        <taxon>Bacillota</taxon>
        <taxon>Bacilli</taxon>
        <taxon>Bacillales</taxon>
        <taxon>Bacillaceae</taxon>
        <taxon>Virgibacillus</taxon>
    </lineage>
</organism>
<dbReference type="Gene3D" id="3.20.20.370">
    <property type="entry name" value="Glycoside hydrolase/deacetylase"/>
    <property type="match status" value="1"/>
</dbReference>
<proteinExistence type="predicted"/>
<dbReference type="InterPro" id="IPR011330">
    <property type="entry name" value="Glyco_hydro/deAcase_b/a-brl"/>
</dbReference>
<dbReference type="GO" id="GO:0016020">
    <property type="term" value="C:membrane"/>
    <property type="evidence" value="ECO:0007669"/>
    <property type="project" value="TreeGrafter"/>
</dbReference>
<dbReference type="InterPro" id="IPR014228">
    <property type="entry name" value="Spore_polysacc_deacetyl_YlxY"/>
</dbReference>
<dbReference type="GO" id="GO:0016810">
    <property type="term" value="F:hydrolase activity, acting on carbon-nitrogen (but not peptide) bonds"/>
    <property type="evidence" value="ECO:0007669"/>
    <property type="project" value="InterPro"/>
</dbReference>
<dbReference type="InterPro" id="IPR002509">
    <property type="entry name" value="NODB_dom"/>
</dbReference>
<keyword evidence="1" id="KW-1133">Transmembrane helix</keyword>
<comment type="caution">
    <text evidence="3">The sequence shown here is derived from an EMBL/GenBank/DDBJ whole genome shotgun (WGS) entry which is preliminary data.</text>
</comment>
<evidence type="ECO:0000313" key="4">
    <source>
        <dbReference type="Proteomes" id="UP000028875"/>
    </source>
</evidence>
<dbReference type="InterPro" id="IPR050248">
    <property type="entry name" value="Polysacc_deacetylase_ArnD"/>
</dbReference>
<protein>
    <submittedName>
        <fullName evidence="3">Putative polysaccharide deacetylase PdaA</fullName>
    </submittedName>
</protein>
<keyword evidence="1" id="KW-0812">Transmembrane</keyword>
<feature type="transmembrane region" description="Helical" evidence="1">
    <location>
        <begin position="7"/>
        <end position="29"/>
    </location>
</feature>
<keyword evidence="4" id="KW-1185">Reference proteome</keyword>
<dbReference type="RefSeq" id="WP_038244224.1">
    <property type="nucleotide sequence ID" value="NZ_BNER01000004.1"/>
</dbReference>
<name>A0A024QC56_9BACI</name>
<dbReference type="Proteomes" id="UP000028875">
    <property type="component" value="Unassembled WGS sequence"/>
</dbReference>
<dbReference type="EMBL" id="CCDP010000001">
    <property type="protein sequence ID" value="CDQ40069.1"/>
    <property type="molecule type" value="Genomic_DNA"/>
</dbReference>
<dbReference type="SUPFAM" id="SSF88713">
    <property type="entry name" value="Glycoside hydrolase/deacetylase"/>
    <property type="match status" value="1"/>
</dbReference>
<reference evidence="3 4" key="1">
    <citation type="submission" date="2014-03" db="EMBL/GenBank/DDBJ databases">
        <authorList>
            <person name="Urmite Genomes U."/>
        </authorList>
    </citation>
    <scope>NUCLEOTIDE SEQUENCE [LARGE SCALE GENOMIC DNA]</scope>
    <source>
        <strain evidence="3 4">Vm-5</strain>
    </source>
</reference>
<evidence type="ECO:0000259" key="2">
    <source>
        <dbReference type="PROSITE" id="PS51677"/>
    </source>
</evidence>
<dbReference type="OrthoDB" id="9812065at2"/>
<dbReference type="AlphaFoldDB" id="A0A024QC56"/>
<dbReference type="STRING" id="1462526.BN990_02387"/>
<dbReference type="PANTHER" id="PTHR10587:SF80">
    <property type="entry name" value="CHITOOLIGOSACCHARIDE DEACETYLASE"/>
    <property type="match status" value="1"/>
</dbReference>
<dbReference type="PROSITE" id="PS51677">
    <property type="entry name" value="NODB"/>
    <property type="match status" value="1"/>
</dbReference>
<dbReference type="NCBIfam" id="TIGR02873">
    <property type="entry name" value="spore_ylxY"/>
    <property type="match status" value="1"/>
</dbReference>
<dbReference type="CDD" id="cd10950">
    <property type="entry name" value="CE4_BsYlxY_like"/>
    <property type="match status" value="1"/>
</dbReference>
<sequence>MYRYRQLIHFFVFIILVGLTFDLGTTPVANIKETPEIMEAVKTEDVLYKEIEAKAREFEEAPQNAYIDRVWKKTPGRNGLQVNIEKSYDKMKDKGEFDKSLLVFDQVTPEKNLEELPASPIYRGHPEKQMVAFLINVSWGEEYVPEILSVLKDNNVKATFFIEGKWAKNNAELVKMIHEQGHVIGNHAYNHPDMSRMTNQQILDQIVQTNDIIKAIIGKSPKWFAPPSGSFNEHVVQVSHELNMQTILWTVDTIDWKNPSVSVMINRVNTKIHPGATVLMHPTEATERGLDSLIKAIKAKDFKINTIEKLIESQR</sequence>